<reference evidence="2" key="1">
    <citation type="submission" date="2022-11" db="UniProtKB">
        <authorList>
            <consortium name="WormBaseParasite"/>
        </authorList>
    </citation>
    <scope>IDENTIFICATION</scope>
</reference>
<keyword evidence="1" id="KW-1185">Reference proteome</keyword>
<evidence type="ECO:0000313" key="1">
    <source>
        <dbReference type="Proteomes" id="UP000887566"/>
    </source>
</evidence>
<protein>
    <submittedName>
        <fullName evidence="2">Uncharacterized protein</fullName>
    </submittedName>
</protein>
<sequence length="78" mass="9012">MDQQITRELAAQTGISYDLVHFLRDEFKKFGRNPLDSSIEILAIENGLDEDAVKALYTMHAEYMRKMDGLAEQKRGMF</sequence>
<accession>A0A914UKW0</accession>
<evidence type="ECO:0000313" key="2">
    <source>
        <dbReference type="WBParaSite" id="PSAMB.scaffold1059size36538.g10667.t1"/>
    </source>
</evidence>
<dbReference type="WBParaSite" id="PSAMB.scaffold1059size36538.g10667.t1">
    <property type="protein sequence ID" value="PSAMB.scaffold1059size36538.g10667.t1"/>
    <property type="gene ID" value="PSAMB.scaffold1059size36538.g10667"/>
</dbReference>
<organism evidence="1 2">
    <name type="scientific">Plectus sambesii</name>
    <dbReference type="NCBI Taxonomy" id="2011161"/>
    <lineage>
        <taxon>Eukaryota</taxon>
        <taxon>Metazoa</taxon>
        <taxon>Ecdysozoa</taxon>
        <taxon>Nematoda</taxon>
        <taxon>Chromadorea</taxon>
        <taxon>Plectida</taxon>
        <taxon>Plectina</taxon>
        <taxon>Plectoidea</taxon>
        <taxon>Plectidae</taxon>
        <taxon>Plectus</taxon>
    </lineage>
</organism>
<proteinExistence type="predicted"/>
<dbReference type="Proteomes" id="UP000887566">
    <property type="component" value="Unplaced"/>
</dbReference>
<name>A0A914UKW0_9BILA</name>
<dbReference type="AlphaFoldDB" id="A0A914UKW0"/>